<dbReference type="HOGENOM" id="CLU_1798422_0_0_1"/>
<organism evidence="2">
    <name type="scientific">Dendroctonus ponderosae</name>
    <name type="common">Mountain pine beetle</name>
    <dbReference type="NCBI Taxonomy" id="77166"/>
    <lineage>
        <taxon>Eukaryota</taxon>
        <taxon>Metazoa</taxon>
        <taxon>Ecdysozoa</taxon>
        <taxon>Arthropoda</taxon>
        <taxon>Hexapoda</taxon>
        <taxon>Insecta</taxon>
        <taxon>Pterygota</taxon>
        <taxon>Neoptera</taxon>
        <taxon>Endopterygota</taxon>
        <taxon>Coleoptera</taxon>
        <taxon>Polyphaga</taxon>
        <taxon>Cucujiformia</taxon>
        <taxon>Curculionidae</taxon>
        <taxon>Scolytinae</taxon>
        <taxon>Dendroctonus</taxon>
    </lineage>
</organism>
<evidence type="ECO:0000256" key="1">
    <source>
        <dbReference type="SAM" id="MobiDB-lite"/>
    </source>
</evidence>
<evidence type="ECO:0000313" key="2">
    <source>
        <dbReference type="EMBL" id="ENN78453.1"/>
    </source>
</evidence>
<sequence length="144" mass="16810">MRLVQGKFYSNMAEELKNSRQQRARRVVPGRQWTTIDVRVTDRKEQILDIIAEEPFRGTQNIARQLTLSQSQINTGYIPTAYNTIEPHAVFESLDNARVGSRYTNLIKTIYEKATLRQSQNRRSYVYQQSKDQKRSQARGQTIT</sequence>
<name>N6TKK3_DENPD</name>
<reference evidence="2" key="1">
    <citation type="journal article" date="2013" name="Genome Biol.">
        <title>Draft genome of the mountain pine beetle, Dendroctonus ponderosae Hopkins, a major forest pest.</title>
        <authorList>
            <person name="Keeling C.I."/>
            <person name="Yuen M.M."/>
            <person name="Liao N.Y."/>
            <person name="Docking T.R."/>
            <person name="Chan S.K."/>
            <person name="Taylor G.A."/>
            <person name="Palmquist D.L."/>
            <person name="Jackman S.D."/>
            <person name="Nguyen A."/>
            <person name="Li M."/>
            <person name="Henderson H."/>
            <person name="Janes J.K."/>
            <person name="Zhao Y."/>
            <person name="Pandoh P."/>
            <person name="Moore R."/>
            <person name="Sperling F.A."/>
            <person name="Huber D.P."/>
            <person name="Birol I."/>
            <person name="Jones S.J."/>
            <person name="Bohlmann J."/>
        </authorList>
    </citation>
    <scope>NUCLEOTIDE SEQUENCE</scope>
</reference>
<protein>
    <submittedName>
        <fullName evidence="2">Uncharacterized protein</fullName>
    </submittedName>
</protein>
<gene>
    <name evidence="2" type="ORF">YQE_05091</name>
</gene>
<dbReference type="EMBL" id="KB740904">
    <property type="protein sequence ID" value="ENN78453.1"/>
    <property type="molecule type" value="Genomic_DNA"/>
</dbReference>
<feature type="region of interest" description="Disordered" evidence="1">
    <location>
        <begin position="121"/>
        <end position="144"/>
    </location>
</feature>
<feature type="non-terminal residue" evidence="2">
    <location>
        <position position="1"/>
    </location>
</feature>
<feature type="compositionally biased region" description="Polar residues" evidence="1">
    <location>
        <begin position="121"/>
        <end position="130"/>
    </location>
</feature>
<proteinExistence type="predicted"/>
<accession>N6TKK3</accession>
<dbReference type="AlphaFoldDB" id="N6TKK3"/>